<dbReference type="GeneID" id="4781655"/>
<dbReference type="SUPFAM" id="SSF53807">
    <property type="entry name" value="Helical backbone' metal receptor"/>
    <property type="match status" value="1"/>
</dbReference>
<dbReference type="OrthoDB" id="50488at2157"/>
<keyword evidence="4" id="KW-0732">Signal</keyword>
<dbReference type="Proteomes" id="UP000002593">
    <property type="component" value="Chromosome"/>
</dbReference>
<name>A2BJS5_HYPBU</name>
<keyword evidence="2" id="KW-0813">Transport</keyword>
<sequence>MSRLVAAIAATLVLVAASFTAYTILSRGGNWTSSKNQGLIVVVSFPNLIDDIRQIVCSDDTVYSLAPPGVDPHSYQLTLRDYELLRRASIVVSTGHAPFETALAEKASSDKLIVIPDILREHGGRILVNPDTGKLNLHIPIYNPYNYRIFIGYLGERLAELRPSCAEVYRSNVAKVLERLNNITTVAPQLNVTAVGSTPSIQYAVEWLGIHVVKLLVREHGVGTSTEDLAEVKRLFEAGKAKLAVVMVLENGKPATPADEKLAELAEEYGIPILRVPAPYMAGSVLDKLEAVVAEARNLKG</sequence>
<dbReference type="GO" id="GO:0046872">
    <property type="term" value="F:metal ion binding"/>
    <property type="evidence" value="ECO:0007669"/>
    <property type="project" value="UniProtKB-KW"/>
</dbReference>
<evidence type="ECO:0000256" key="1">
    <source>
        <dbReference type="ARBA" id="ARBA00004196"/>
    </source>
</evidence>
<organism evidence="5 6">
    <name type="scientific">Hyperthermus butylicus (strain DSM 5456 / JCM 9403 / PLM1-5)</name>
    <dbReference type="NCBI Taxonomy" id="415426"/>
    <lineage>
        <taxon>Archaea</taxon>
        <taxon>Thermoproteota</taxon>
        <taxon>Thermoprotei</taxon>
        <taxon>Desulfurococcales</taxon>
        <taxon>Pyrodictiaceae</taxon>
        <taxon>Hyperthermus</taxon>
    </lineage>
</organism>
<evidence type="ECO:0000313" key="6">
    <source>
        <dbReference type="Proteomes" id="UP000002593"/>
    </source>
</evidence>
<dbReference type="eggNOG" id="arCOG01005">
    <property type="taxonomic scope" value="Archaea"/>
</dbReference>
<reference evidence="5 6" key="1">
    <citation type="journal article" date="2007" name="Archaea">
        <title>The genome of Hyperthermus butylicus: a sulfur-reducing, peptide fermenting, neutrophilic Crenarchaeote growing up to 108 degrees C.</title>
        <authorList>
            <person name="Brugger K."/>
            <person name="Chen L."/>
            <person name="Stark M."/>
            <person name="Zibat A."/>
            <person name="Redder P."/>
            <person name="Ruepp A."/>
            <person name="Awayez M."/>
            <person name="She Q."/>
            <person name="Garrett R.A."/>
            <person name="Klenk H.P."/>
        </authorList>
    </citation>
    <scope>NUCLEOTIDE SEQUENCE [LARGE SCALE GENOMIC DNA]</scope>
    <source>
        <strain evidence="6">DSM 5456 / JCM 9403 / PLM1-5</strain>
    </source>
</reference>
<protein>
    <submittedName>
        <fullName evidence="5">ABC-type metal ion transport system, periplasmic component</fullName>
    </submittedName>
</protein>
<dbReference type="EnsemblBacteria" id="ABM80236">
    <property type="protein sequence ID" value="ABM80236"/>
    <property type="gene ID" value="Hbut_0364"/>
</dbReference>
<dbReference type="Pfam" id="PF01297">
    <property type="entry name" value="ZnuA"/>
    <property type="match status" value="1"/>
</dbReference>
<dbReference type="InterPro" id="IPR006127">
    <property type="entry name" value="ZnuA-like"/>
</dbReference>
<dbReference type="GO" id="GO:0030001">
    <property type="term" value="P:metal ion transport"/>
    <property type="evidence" value="ECO:0007669"/>
    <property type="project" value="InterPro"/>
</dbReference>
<dbReference type="PANTHER" id="PTHR42953:SF1">
    <property type="entry name" value="METAL-BINDING PROTEIN HI_0362-RELATED"/>
    <property type="match status" value="1"/>
</dbReference>
<evidence type="ECO:0000256" key="2">
    <source>
        <dbReference type="ARBA" id="ARBA00022448"/>
    </source>
</evidence>
<dbReference type="RefSeq" id="WP_011821554.1">
    <property type="nucleotide sequence ID" value="NC_008818.1"/>
</dbReference>
<dbReference type="STRING" id="415426.Hbut_0364"/>
<dbReference type="PANTHER" id="PTHR42953">
    <property type="entry name" value="HIGH-AFFINITY ZINC UPTAKE SYSTEM PROTEIN ZNUA-RELATED"/>
    <property type="match status" value="1"/>
</dbReference>
<comment type="subcellular location">
    <subcellularLocation>
        <location evidence="1">Cell envelope</location>
    </subcellularLocation>
</comment>
<dbReference type="KEGG" id="hbu:Hbut_0364"/>
<keyword evidence="6" id="KW-1185">Reference proteome</keyword>
<evidence type="ECO:0000313" key="5">
    <source>
        <dbReference type="EMBL" id="ABM80236.1"/>
    </source>
</evidence>
<keyword evidence="3" id="KW-0479">Metal-binding</keyword>
<dbReference type="InterPro" id="IPR050492">
    <property type="entry name" value="Bact_metal-bind_prot9"/>
</dbReference>
<dbReference type="AlphaFoldDB" id="A2BJS5"/>
<proteinExistence type="predicted"/>
<dbReference type="Gene3D" id="3.40.50.1980">
    <property type="entry name" value="Nitrogenase molybdenum iron protein domain"/>
    <property type="match status" value="1"/>
</dbReference>
<gene>
    <name evidence="5" type="ordered locus">Hbut_0364</name>
</gene>
<dbReference type="HOGENOM" id="CLU_067263_0_0_2"/>
<evidence type="ECO:0000256" key="4">
    <source>
        <dbReference type="ARBA" id="ARBA00022729"/>
    </source>
</evidence>
<dbReference type="EMBL" id="CP000493">
    <property type="protein sequence ID" value="ABM80236.1"/>
    <property type="molecule type" value="Genomic_DNA"/>
</dbReference>
<accession>A2BJS5</accession>
<evidence type="ECO:0000256" key="3">
    <source>
        <dbReference type="ARBA" id="ARBA00022723"/>
    </source>
</evidence>